<evidence type="ECO:0000256" key="3">
    <source>
        <dbReference type="ARBA" id="ARBA00022692"/>
    </source>
</evidence>
<dbReference type="InterPro" id="IPR045863">
    <property type="entry name" value="CorA_TM1_TM2"/>
</dbReference>
<dbReference type="GO" id="GO:0015095">
    <property type="term" value="F:magnesium ion transmembrane transporter activity"/>
    <property type="evidence" value="ECO:0007669"/>
    <property type="project" value="InterPro"/>
</dbReference>
<dbReference type="EMBL" id="BLZH01000001">
    <property type="protein sequence ID" value="GFP52410.1"/>
    <property type="molecule type" value="Genomic_DNA"/>
</dbReference>
<dbReference type="Pfam" id="PF01544">
    <property type="entry name" value="CorA"/>
    <property type="match status" value="1"/>
</dbReference>
<comment type="subcellular location">
    <subcellularLocation>
        <location evidence="1">Membrane</location>
        <topology evidence="1">Multi-pass membrane protein</topology>
    </subcellularLocation>
</comment>
<dbReference type="SUPFAM" id="SSF144083">
    <property type="entry name" value="Magnesium transport protein CorA, transmembrane region"/>
    <property type="match status" value="1"/>
</dbReference>
<keyword evidence="3 7" id="KW-0812">Transmembrane</keyword>
<feature type="compositionally biased region" description="Polar residues" evidence="6">
    <location>
        <begin position="109"/>
        <end position="140"/>
    </location>
</feature>
<evidence type="ECO:0000256" key="6">
    <source>
        <dbReference type="SAM" id="MobiDB-lite"/>
    </source>
</evidence>
<reference evidence="8 9" key="1">
    <citation type="submission" date="2020-07" db="EMBL/GenBank/DDBJ databases">
        <title>Trichoderma asperellum IC-1 whole genome shotgun sequence.</title>
        <authorList>
            <person name="Kanamasa S."/>
            <person name="Takahashi H."/>
        </authorList>
    </citation>
    <scope>NUCLEOTIDE SEQUENCE [LARGE SCALE GENOMIC DNA]</scope>
    <source>
        <strain evidence="8 9">IC-1</strain>
    </source>
</reference>
<dbReference type="OrthoDB" id="29879at2759"/>
<evidence type="ECO:0000256" key="5">
    <source>
        <dbReference type="ARBA" id="ARBA00023136"/>
    </source>
</evidence>
<evidence type="ECO:0000313" key="9">
    <source>
        <dbReference type="Proteomes" id="UP000517252"/>
    </source>
</evidence>
<dbReference type="InterPro" id="IPR002523">
    <property type="entry name" value="MgTranspt_CorA/ZnTranspt_ZntB"/>
</dbReference>
<feature type="transmembrane region" description="Helical" evidence="7">
    <location>
        <begin position="714"/>
        <end position="735"/>
    </location>
</feature>
<dbReference type="CDD" id="cd12829">
    <property type="entry name" value="Alr1p-like"/>
    <property type="match status" value="1"/>
</dbReference>
<keyword evidence="5 7" id="KW-0472">Membrane</keyword>
<feature type="region of interest" description="Disordered" evidence="6">
    <location>
        <begin position="392"/>
        <end position="435"/>
    </location>
</feature>
<evidence type="ECO:0000256" key="7">
    <source>
        <dbReference type="SAM" id="Phobius"/>
    </source>
</evidence>
<feature type="region of interest" description="Disordered" evidence="6">
    <location>
        <begin position="91"/>
        <end position="221"/>
    </location>
</feature>
<gene>
    <name evidence="8" type="ORF">TASIC1_0001056200</name>
</gene>
<dbReference type="GO" id="GO:0010961">
    <property type="term" value="P:intracellular magnesium ion homeostasis"/>
    <property type="evidence" value="ECO:0007669"/>
    <property type="project" value="TreeGrafter"/>
</dbReference>
<dbReference type="GO" id="GO:0000329">
    <property type="term" value="C:fungal-type vacuole membrane"/>
    <property type="evidence" value="ECO:0007669"/>
    <property type="project" value="TreeGrafter"/>
</dbReference>
<protein>
    <submittedName>
        <fullName evidence="8">Putative metal ion transporter C17A12.14</fullName>
    </submittedName>
</protein>
<organism evidence="8 9">
    <name type="scientific">Trichoderma asperellum</name>
    <name type="common">Filamentous fungus</name>
    <dbReference type="NCBI Taxonomy" id="101201"/>
    <lineage>
        <taxon>Eukaryota</taxon>
        <taxon>Fungi</taxon>
        <taxon>Dikarya</taxon>
        <taxon>Ascomycota</taxon>
        <taxon>Pezizomycotina</taxon>
        <taxon>Sordariomycetes</taxon>
        <taxon>Hypocreomycetidae</taxon>
        <taxon>Hypocreales</taxon>
        <taxon>Hypocreaceae</taxon>
        <taxon>Trichoderma</taxon>
    </lineage>
</organism>
<dbReference type="InterPro" id="IPR045861">
    <property type="entry name" value="CorA_cytoplasmic_dom"/>
</dbReference>
<evidence type="ECO:0000256" key="4">
    <source>
        <dbReference type="ARBA" id="ARBA00022989"/>
    </source>
</evidence>
<feature type="compositionally biased region" description="Polar residues" evidence="6">
    <location>
        <begin position="162"/>
        <end position="172"/>
    </location>
</feature>
<comment type="caution">
    <text evidence="8">The sequence shown here is derived from an EMBL/GenBank/DDBJ whole genome shotgun (WGS) entry which is preliminary data.</text>
</comment>
<comment type="similarity">
    <text evidence="2">Belongs to the CorA metal ion transporter (MIT) (TC 1.A.35) family.</text>
</comment>
<dbReference type="Proteomes" id="UP000517252">
    <property type="component" value="Unassembled WGS sequence"/>
</dbReference>
<accession>A0A6V8QIW3</accession>
<dbReference type="Gene3D" id="3.30.460.20">
    <property type="entry name" value="CorA soluble domain-like"/>
    <property type="match status" value="1"/>
</dbReference>
<feature type="compositionally biased region" description="Basic residues" evidence="6">
    <location>
        <begin position="38"/>
        <end position="57"/>
    </location>
</feature>
<keyword evidence="4 7" id="KW-1133">Transmembrane helix</keyword>
<proteinExistence type="inferred from homology"/>
<name>A0A6V8QIW3_TRIAP</name>
<dbReference type="FunFam" id="1.20.58.340:FF:000008">
    <property type="entry name" value="CorA family metal ion transporter"/>
    <property type="match status" value="1"/>
</dbReference>
<feature type="region of interest" description="Disordered" evidence="6">
    <location>
        <begin position="1"/>
        <end position="75"/>
    </location>
</feature>
<evidence type="ECO:0000256" key="1">
    <source>
        <dbReference type="ARBA" id="ARBA00004141"/>
    </source>
</evidence>
<dbReference type="AlphaFoldDB" id="A0A6V8QIW3"/>
<sequence>MSSSNPFDPQGRAASSAAARAASSPGPTSQPASLPQRPPKKRKGHRGGKKKRSRRKSFAILHEDSHDELGESSGNGFYKVAQANLSGTSIDSEALLDHREQHPMRVRRSSTIVGPGSFQNPFSSISGSRLRSMQTAQSGDESPAGRWDESSPLLSEAARRPGSQQGVSSYGASDTRLNRNRSRRTSSASSRARLKTAFSTKDKYDVNHPPSIPGSPTFGPADGMDLNFGDVMIRDELAMESGDEALSEAGQGREHRPDMEMRLAPEASGDVCFPGPGMSDMGDDEIRYETQRYRTRRRRGRWPDLSVLEDWMRYEKEDRSDERRVKTITEPQLINGRLRPVRKGWFQTDEEAPYRFTYFNEEFQSTVHSQTISELVQQGSDFQELFIPEPRVLSSDEESESEDIISQPSKARYSAEGFEGDTKPSTRQASFDNRRDDFMSPLAREDEMKVLAKAFGIHPLTAEDVMLQEAREKVELFRHYYFVNYRTFDQDIHSENFLEPVNMYVIVFREGVLSFHFSPTPHPANVRRRIRQLRDYLILSSDWISYAIIDDITDVFQPLIQNIEDEVDEIDEAILQLHTSSDKRLQDEKSTKLDDSTTIADSSGDMLRRVGDCRKRVMSLYRLLGNKADVIKGFAKRCNERWEVAPSHYEKILARSHGNYLAQINIRMNERQEQTADVLGKLTVLGTIVLPMNIITGLWGMNVWVPGQDIEGDLTWFMCITAGLLVFGLACYWIAKRVYNIV</sequence>
<feature type="compositionally biased region" description="Low complexity" evidence="6">
    <location>
        <begin position="12"/>
        <end position="24"/>
    </location>
</feature>
<evidence type="ECO:0000313" key="8">
    <source>
        <dbReference type="EMBL" id="GFP52410.1"/>
    </source>
</evidence>
<dbReference type="Gene3D" id="1.20.58.340">
    <property type="entry name" value="Magnesium transport protein CorA, transmembrane region"/>
    <property type="match status" value="2"/>
</dbReference>
<dbReference type="PANTHER" id="PTHR21535">
    <property type="entry name" value="MAGNESIUM AND COBALT TRANSPORT PROTEIN/MITOCHONDRIAL IMPORT INNER MEMBRANE TRANSLOCASE SUBUNIT TIM8"/>
    <property type="match status" value="1"/>
</dbReference>
<dbReference type="SUPFAM" id="SSF143865">
    <property type="entry name" value="CorA soluble domain-like"/>
    <property type="match status" value="1"/>
</dbReference>
<evidence type="ECO:0000256" key="2">
    <source>
        <dbReference type="ARBA" id="ARBA00009765"/>
    </source>
</evidence>
<dbReference type="PANTHER" id="PTHR21535:SF51">
    <property type="entry name" value="MANGANESE RESISTANCE PROTEIN MNR2"/>
    <property type="match status" value="1"/>
</dbReference>
<dbReference type="InterPro" id="IPR044089">
    <property type="entry name" value="Alr1-like"/>
</dbReference>